<proteinExistence type="predicted"/>
<sequence length="104" mass="11142">MVTGIKADNGSQSVGRSVRSSPSSQTLQSSEEYVRVILICCHGHTPLIRRKWGVEWGVDRVGCGVGCGWSGVRSGVWVGVCIEWGAEWGAEWGVGGVGVGMRYM</sequence>
<organism evidence="2 3">
    <name type="scientific">Hemibagrus guttatus</name>
    <dbReference type="NCBI Taxonomy" id="175788"/>
    <lineage>
        <taxon>Eukaryota</taxon>
        <taxon>Metazoa</taxon>
        <taxon>Chordata</taxon>
        <taxon>Craniata</taxon>
        <taxon>Vertebrata</taxon>
        <taxon>Euteleostomi</taxon>
        <taxon>Actinopterygii</taxon>
        <taxon>Neopterygii</taxon>
        <taxon>Teleostei</taxon>
        <taxon>Ostariophysi</taxon>
        <taxon>Siluriformes</taxon>
        <taxon>Bagridae</taxon>
        <taxon>Hemibagrus</taxon>
    </lineage>
</organism>
<dbReference type="EMBL" id="JAUCMX010000011">
    <property type="protein sequence ID" value="KAK3530877.1"/>
    <property type="molecule type" value="Genomic_DNA"/>
</dbReference>
<feature type="region of interest" description="Disordered" evidence="1">
    <location>
        <begin position="1"/>
        <end position="29"/>
    </location>
</feature>
<accession>A0AAE0QRA1</accession>
<evidence type="ECO:0000313" key="3">
    <source>
        <dbReference type="Proteomes" id="UP001274896"/>
    </source>
</evidence>
<feature type="compositionally biased region" description="Low complexity" evidence="1">
    <location>
        <begin position="10"/>
        <end position="29"/>
    </location>
</feature>
<comment type="caution">
    <text evidence="2">The sequence shown here is derived from an EMBL/GenBank/DDBJ whole genome shotgun (WGS) entry which is preliminary data.</text>
</comment>
<keyword evidence="3" id="KW-1185">Reference proteome</keyword>
<name>A0AAE0QRA1_9TELE</name>
<dbReference type="AlphaFoldDB" id="A0AAE0QRA1"/>
<dbReference type="Proteomes" id="UP001274896">
    <property type="component" value="Unassembled WGS sequence"/>
</dbReference>
<protein>
    <submittedName>
        <fullName evidence="2">Uncharacterized protein</fullName>
    </submittedName>
</protein>
<evidence type="ECO:0000256" key="1">
    <source>
        <dbReference type="SAM" id="MobiDB-lite"/>
    </source>
</evidence>
<reference evidence="2" key="1">
    <citation type="submission" date="2023-06" db="EMBL/GenBank/DDBJ databases">
        <title>Male Hemibagrus guttatus genome.</title>
        <authorList>
            <person name="Bian C."/>
        </authorList>
    </citation>
    <scope>NUCLEOTIDE SEQUENCE</scope>
    <source>
        <strain evidence="2">Male_cb2023</strain>
        <tissue evidence="2">Muscle</tissue>
    </source>
</reference>
<gene>
    <name evidence="2" type="ORF">QTP70_003618</name>
</gene>
<evidence type="ECO:0000313" key="2">
    <source>
        <dbReference type="EMBL" id="KAK3530877.1"/>
    </source>
</evidence>